<dbReference type="SUPFAM" id="SSF46966">
    <property type="entry name" value="Spectrin repeat"/>
    <property type="match status" value="1"/>
</dbReference>
<name>A0ABC9HH02_FASHE</name>
<dbReference type="Gene3D" id="1.20.58.60">
    <property type="match status" value="2"/>
</dbReference>
<dbReference type="InterPro" id="IPR002017">
    <property type="entry name" value="Spectrin_repeat"/>
</dbReference>
<gene>
    <name evidence="1" type="ORF">FHB240107_LOCUS11949</name>
</gene>
<evidence type="ECO:0000313" key="2">
    <source>
        <dbReference type="Proteomes" id="UP001189180"/>
    </source>
</evidence>
<dbReference type="EMBL" id="CANUEZ050000238">
    <property type="protein sequence ID" value="CAM0512713.1"/>
    <property type="molecule type" value="Genomic_DNA"/>
</dbReference>
<organism evidence="1 2">
    <name type="scientific">Fasciola hepatica</name>
    <name type="common">Liver fluke</name>
    <dbReference type="NCBI Taxonomy" id="6192"/>
    <lineage>
        <taxon>Eukaryota</taxon>
        <taxon>Metazoa</taxon>
        <taxon>Spiralia</taxon>
        <taxon>Lophotrochozoa</taxon>
        <taxon>Platyhelminthes</taxon>
        <taxon>Trematoda</taxon>
        <taxon>Digenea</taxon>
        <taxon>Plagiorchiida</taxon>
        <taxon>Echinostomata</taxon>
        <taxon>Echinostomatoidea</taxon>
        <taxon>Fasciolidae</taxon>
        <taxon>Fasciola</taxon>
    </lineage>
</organism>
<dbReference type="Pfam" id="PF00435">
    <property type="entry name" value="Spectrin"/>
    <property type="match status" value="1"/>
</dbReference>
<dbReference type="Proteomes" id="UP001189180">
    <property type="component" value="Unassembled WGS sequence"/>
</dbReference>
<protein>
    <recommendedName>
        <fullName evidence="3">Spectrin repeat-containing domain protein</fullName>
    </recommendedName>
</protein>
<sequence length="367" mass="42423">MHTQRIQQVFQDVVNTIVQHPNLSDRLKIKLSEITSDWDELRRRIRDRIACMVQMHRAIIFQDGYLRLDLWLKTFAEKLGLVEAMNLADTIELSCTPTVTGLTVAEPDGTDLLTPCDSFHSVNVQLQTMNTQLEESKTKEKLLDELKAFQCELLNTRSDPFVRLNNILEIVQGAVEQSPTSSYRVTCEHAAILKQTSPTTTMKVDQVPDLNTLEKRYWLIRHTVEKRWAQIDAQKHYHRLLFDLGDEQIWIRERIYVANNQDVGRSLLAVNHLIRRHRLMLKEVAVRDAHVESLLKEADSILIQWQTRAAGSTTSRDLTNGSDQILLHPNGIKFRLRTQVLHDLTMCEISMLTQCNFSINHVNNQIN</sequence>
<comment type="caution">
    <text evidence="1">The sequence shown here is derived from an EMBL/GenBank/DDBJ whole genome shotgun (WGS) entry which is preliminary data.</text>
</comment>
<reference evidence="1 2" key="1">
    <citation type="submission" date="2024-08" db="EMBL/GenBank/DDBJ databases">
        <authorList>
            <person name="Paterson S."/>
        </authorList>
    </citation>
    <scope>NUCLEOTIDE SEQUENCE [LARGE SCALE GENOMIC DNA]</scope>
</reference>
<evidence type="ECO:0000313" key="1">
    <source>
        <dbReference type="EMBL" id="CAM0512713.1"/>
    </source>
</evidence>
<accession>A0ABC9HH02</accession>
<dbReference type="AlphaFoldDB" id="A0ABC9HH02"/>
<proteinExistence type="predicted"/>
<evidence type="ECO:0008006" key="3">
    <source>
        <dbReference type="Google" id="ProtNLM"/>
    </source>
</evidence>
<dbReference type="PANTHER" id="PTHR11915">
    <property type="entry name" value="SPECTRIN/FILAMIN RELATED CYTOSKELETAL PROTEIN"/>
    <property type="match status" value="1"/>
</dbReference>
<keyword evidence="2" id="KW-1185">Reference proteome</keyword>